<dbReference type="PANTHER" id="PTHR11548">
    <property type="entry name" value="THYMIDYLATE SYNTHASE 1"/>
    <property type="match status" value="1"/>
</dbReference>
<dbReference type="Proteomes" id="UP000232615">
    <property type="component" value="Segment"/>
</dbReference>
<dbReference type="PROSITE" id="PS51330">
    <property type="entry name" value="DHFR_2"/>
    <property type="match status" value="1"/>
</dbReference>
<dbReference type="GO" id="GO:0006231">
    <property type="term" value="P:dTMP biosynthetic process"/>
    <property type="evidence" value="ECO:0007669"/>
    <property type="project" value="InterPro"/>
</dbReference>
<keyword evidence="1" id="KW-0489">Methyltransferase</keyword>
<dbReference type="SUPFAM" id="SSF53597">
    <property type="entry name" value="Dihydrofolate reductase-like"/>
    <property type="match status" value="1"/>
</dbReference>
<evidence type="ECO:0000256" key="1">
    <source>
        <dbReference type="ARBA" id="ARBA00022603"/>
    </source>
</evidence>
<feature type="domain" description="DHFR" evidence="5">
    <location>
        <begin position="1"/>
        <end position="161"/>
    </location>
</feature>
<dbReference type="SUPFAM" id="SSF55831">
    <property type="entry name" value="Thymidylate synthase/dCMP hydroxymethylase"/>
    <property type="match status" value="1"/>
</dbReference>
<evidence type="ECO:0000256" key="3">
    <source>
        <dbReference type="ARBA" id="ARBA00022857"/>
    </source>
</evidence>
<proteinExistence type="inferred from homology"/>
<dbReference type="InterPro" id="IPR000398">
    <property type="entry name" value="Thymidylate_synthase"/>
</dbReference>
<dbReference type="Gene3D" id="3.40.430.10">
    <property type="entry name" value="Dihydrofolate Reductase, subunit A"/>
    <property type="match status" value="1"/>
</dbReference>
<dbReference type="InterPro" id="IPR017925">
    <property type="entry name" value="DHFR_CS"/>
</dbReference>
<dbReference type="HAMAP" id="MF_00008">
    <property type="entry name" value="Thymidy_synth_bact"/>
    <property type="match status" value="1"/>
</dbReference>
<keyword evidence="2" id="KW-0808">Transferase</keyword>
<keyword evidence="3" id="KW-0521">NADP</keyword>
<accession>V9SH22</accession>
<keyword evidence="4" id="KW-0560">Oxidoreductase</keyword>
<dbReference type="InterPro" id="IPR024072">
    <property type="entry name" value="DHFR-like_dom_sf"/>
</dbReference>
<name>V9SH22_9VIRU</name>
<protein>
    <submittedName>
        <fullName evidence="6">Thymidylate synthase</fullName>
    </submittedName>
</protein>
<dbReference type="PANTHER" id="PTHR11548:SF1">
    <property type="entry name" value="THYMIDYLATE SYNTHASE 1"/>
    <property type="match status" value="1"/>
</dbReference>
<dbReference type="InterPro" id="IPR045097">
    <property type="entry name" value="Thymidate_synth/dCMP_Mease"/>
</dbReference>
<dbReference type="Gene3D" id="3.30.572.10">
    <property type="entry name" value="Thymidylate synthase/dCMP hydroxymethylase domain"/>
    <property type="match status" value="1"/>
</dbReference>
<dbReference type="GO" id="GO:0004799">
    <property type="term" value="F:thymidylate synthase activity"/>
    <property type="evidence" value="ECO:0007669"/>
    <property type="project" value="InterPro"/>
</dbReference>
<dbReference type="GO" id="GO:0032259">
    <property type="term" value="P:methylation"/>
    <property type="evidence" value="ECO:0007669"/>
    <property type="project" value="UniProtKB-KW"/>
</dbReference>
<evidence type="ECO:0000313" key="6">
    <source>
        <dbReference type="EMBL" id="AHC55072.1"/>
    </source>
</evidence>
<evidence type="ECO:0000313" key="7">
    <source>
        <dbReference type="Proteomes" id="UP000232615"/>
    </source>
</evidence>
<gene>
    <name evidence="6" type="ORF">TNS_ORF354</name>
</gene>
<dbReference type="GO" id="GO:0004146">
    <property type="term" value="F:dihydrofolate reductase activity"/>
    <property type="evidence" value="ECO:0007669"/>
    <property type="project" value="InterPro"/>
</dbReference>
<dbReference type="NCBIfam" id="TIGR03284">
    <property type="entry name" value="thym_sym"/>
    <property type="match status" value="1"/>
</dbReference>
<dbReference type="Pfam" id="PF00303">
    <property type="entry name" value="Thymidylat_synt"/>
    <property type="match status" value="1"/>
</dbReference>
<dbReference type="PROSITE" id="PS00075">
    <property type="entry name" value="DHFR_1"/>
    <property type="match status" value="1"/>
</dbReference>
<dbReference type="InterPro" id="IPR023451">
    <property type="entry name" value="Thymidate_synth/dCMP_Mease_dom"/>
</dbReference>
<dbReference type="CDD" id="cd00351">
    <property type="entry name" value="TS_Pyrimidine_HMase"/>
    <property type="match status" value="1"/>
</dbReference>
<dbReference type="PRINTS" id="PR00108">
    <property type="entry name" value="THYMDSNTHASE"/>
</dbReference>
<evidence type="ECO:0000259" key="5">
    <source>
        <dbReference type="PROSITE" id="PS51330"/>
    </source>
</evidence>
<dbReference type="InterPro" id="IPR036926">
    <property type="entry name" value="Thymidate_synth/dCMP_Mease_sf"/>
</dbReference>
<reference evidence="6 7" key="1">
    <citation type="journal article" date="2014" name="Arch. Virol.">
        <title>Complete genome sequence of Tunisvirus, a new member of the proposed family Marseilleviridae.</title>
        <authorList>
            <person name="Aherfi S."/>
            <person name="Boughalmi M."/>
            <person name="Pagnier I."/>
            <person name="Fournous G."/>
            <person name="La Scola B."/>
            <person name="Raoult D."/>
            <person name="Colson P."/>
        </authorList>
    </citation>
    <scope>NUCLEOTIDE SEQUENCE [LARGE SCALE GENOMIC DNA]</scope>
    <source>
        <strain evidence="6 7">U484</strain>
    </source>
</reference>
<dbReference type="CDD" id="cd00209">
    <property type="entry name" value="DHFR"/>
    <property type="match status" value="1"/>
</dbReference>
<evidence type="ECO:0000256" key="2">
    <source>
        <dbReference type="ARBA" id="ARBA00022679"/>
    </source>
</evidence>
<dbReference type="EMBL" id="KF483846">
    <property type="protein sequence ID" value="AHC55072.1"/>
    <property type="molecule type" value="Genomic_DNA"/>
</dbReference>
<dbReference type="InterPro" id="IPR001796">
    <property type="entry name" value="DHFR_dom"/>
</dbReference>
<keyword evidence="7" id="KW-1185">Reference proteome</keyword>
<organism evidence="6 7">
    <name type="scientific">Tunisvirus fontaine2</name>
    <dbReference type="NCBI Taxonomy" id="1421067"/>
    <lineage>
        <taxon>Viruses</taxon>
        <taxon>Varidnaviria</taxon>
        <taxon>Bamfordvirae</taxon>
        <taxon>Nucleocytoviricota</taxon>
        <taxon>Megaviricetes</taxon>
        <taxon>Pimascovirales</taxon>
        <taxon>Pimascovirales incertae sedis</taxon>
        <taxon>Marseilleviridae</taxon>
        <taxon>Losannavirus</taxon>
        <taxon>Losannavirus tunisense</taxon>
    </lineage>
</organism>
<dbReference type="GO" id="GO:0046654">
    <property type="term" value="P:tetrahydrofolate biosynthetic process"/>
    <property type="evidence" value="ECO:0007669"/>
    <property type="project" value="InterPro"/>
</dbReference>
<sequence>MVFACDENGGIGKQGKIPWHLPEDLAIFQRMTFGRTIIYGRKTLESFPGQKPLPKRRNLILSRDVSFSVEGAEVCGSLEEAFSKCQDYSIVIGGESIYIQCLSKYPELCLGVSRTLVFGEHPADKFFSVKGSPFAYAIRNSEKFQTAMLHNINHGELGYLSLLSEVMNSGNERGDRTGTGVKSLFAKTLFFPNVSKEFPLLTVKKTNWDKVLSELLWFLSGSTDAKILKEKGNDIWDKNASKEFQEKVGLEHYEEGDCGPIYPFQWRHAGAKYVDCKKDYKGEGKDQILEMVRLIQEDPTSRRILLESWNVVDLDKMVLPPCHKTFQVYVRGDELDGQVYQRSADLALGVPFNIASYACLLSILAKRTGKRPGNLTLTFGDVHIYKNHMENAQKMLERVPRLPPTLEITGIADEGLWNLESKDFILHNYVSYGALNFEMAV</sequence>
<dbReference type="Pfam" id="PF00186">
    <property type="entry name" value="DHFR_1"/>
    <property type="match status" value="1"/>
</dbReference>
<evidence type="ECO:0000256" key="4">
    <source>
        <dbReference type="ARBA" id="ARBA00023002"/>
    </source>
</evidence>